<comment type="caution">
    <text evidence="10">The sequence shown here is derived from an EMBL/GenBank/DDBJ whole genome shotgun (WGS) entry which is preliminary data.</text>
</comment>
<dbReference type="InterPro" id="IPR023828">
    <property type="entry name" value="Peptidase_S8_Ser-AS"/>
</dbReference>
<organism evidence="10 11">
    <name type="scientific">Candidatus Doudnabacteria bacterium RIFCSPHIGHO2_01_FULL_46_24</name>
    <dbReference type="NCBI Taxonomy" id="1817825"/>
    <lineage>
        <taxon>Bacteria</taxon>
        <taxon>Candidatus Doudnaibacteriota</taxon>
    </lineage>
</organism>
<dbReference type="InterPro" id="IPR023827">
    <property type="entry name" value="Peptidase_S8_Asp-AS"/>
</dbReference>
<feature type="active site" description="Charge relay system" evidence="5 6">
    <location>
        <position position="149"/>
    </location>
</feature>
<dbReference type="Proteomes" id="UP000178892">
    <property type="component" value="Unassembled WGS sequence"/>
</dbReference>
<dbReference type="SUPFAM" id="SSF52743">
    <property type="entry name" value="Subtilisin-like"/>
    <property type="match status" value="1"/>
</dbReference>
<evidence type="ECO:0000256" key="8">
    <source>
        <dbReference type="SAM" id="Phobius"/>
    </source>
</evidence>
<dbReference type="InterPro" id="IPR015500">
    <property type="entry name" value="Peptidase_S8_subtilisin-rel"/>
</dbReference>
<keyword evidence="2 6" id="KW-0645">Protease</keyword>
<dbReference type="InterPro" id="IPR000209">
    <property type="entry name" value="Peptidase_S8/S53_dom"/>
</dbReference>
<keyword evidence="3 6" id="KW-0378">Hydrolase</keyword>
<evidence type="ECO:0000256" key="7">
    <source>
        <dbReference type="RuleBase" id="RU003355"/>
    </source>
</evidence>
<evidence type="ECO:0000259" key="9">
    <source>
        <dbReference type="Pfam" id="PF00082"/>
    </source>
</evidence>
<dbReference type="PROSITE" id="PS00136">
    <property type="entry name" value="SUBTILASE_ASP"/>
    <property type="match status" value="1"/>
</dbReference>
<accession>A0A1F5NU50</accession>
<feature type="active site" description="Charge relay system" evidence="5 6">
    <location>
        <position position="361"/>
    </location>
</feature>
<feature type="active site" description="Charge relay system" evidence="5 6">
    <location>
        <position position="187"/>
    </location>
</feature>
<dbReference type="GO" id="GO:0006508">
    <property type="term" value="P:proteolysis"/>
    <property type="evidence" value="ECO:0007669"/>
    <property type="project" value="UniProtKB-KW"/>
</dbReference>
<gene>
    <name evidence="10" type="ORF">A2720_01530</name>
</gene>
<reference evidence="10 11" key="1">
    <citation type="journal article" date="2016" name="Nat. Commun.">
        <title>Thousands of microbial genomes shed light on interconnected biogeochemical processes in an aquifer system.</title>
        <authorList>
            <person name="Anantharaman K."/>
            <person name="Brown C.T."/>
            <person name="Hug L.A."/>
            <person name="Sharon I."/>
            <person name="Castelle C.J."/>
            <person name="Probst A.J."/>
            <person name="Thomas B.C."/>
            <person name="Singh A."/>
            <person name="Wilkins M.J."/>
            <person name="Karaoz U."/>
            <person name="Brodie E.L."/>
            <person name="Williams K.H."/>
            <person name="Hubbard S.S."/>
            <person name="Banfield J.F."/>
        </authorList>
    </citation>
    <scope>NUCLEOTIDE SEQUENCE [LARGE SCALE GENOMIC DNA]</scope>
</reference>
<proteinExistence type="inferred from homology"/>
<dbReference type="PROSITE" id="PS00137">
    <property type="entry name" value="SUBTILASE_HIS"/>
    <property type="match status" value="1"/>
</dbReference>
<dbReference type="AlphaFoldDB" id="A0A1F5NU50"/>
<dbReference type="PROSITE" id="PS51892">
    <property type="entry name" value="SUBTILASE"/>
    <property type="match status" value="1"/>
</dbReference>
<dbReference type="EMBL" id="MFEL01000010">
    <property type="protein sequence ID" value="OGE81201.1"/>
    <property type="molecule type" value="Genomic_DNA"/>
</dbReference>
<comment type="similarity">
    <text evidence="1 6 7">Belongs to the peptidase S8 family.</text>
</comment>
<dbReference type="PROSITE" id="PS00138">
    <property type="entry name" value="SUBTILASE_SER"/>
    <property type="match status" value="1"/>
</dbReference>
<dbReference type="InterPro" id="IPR050131">
    <property type="entry name" value="Peptidase_S8_subtilisin-like"/>
</dbReference>
<dbReference type="InterPro" id="IPR036852">
    <property type="entry name" value="Peptidase_S8/S53_dom_sf"/>
</dbReference>
<sequence length="668" mass="71697">MTFTLHKLNWKIFAALILPIFLFGAVFVFFNEQRVDIVFGLKDPGNSQTVLAKYPFQSHQLVYEAHNGLQTVYSGRISRYLVKAMQSDNVFEYVQPNRQLAAATIITNDPYFTVDSTQDEKQWYLARVKIPEAWELSRGSSNVTIAVIDTGIHASHIELNDGRIIEGYDTIKNETIPANSNSDDNGHGTAVAGVIGAIPNNGRGIAGVNQSVKIMPIKALHADGTGTVAAVAAGIVWASDHGAQIINLSLGGPGFGADAALNNAISYAFNRGVLIVSAAGNDLADQGSNLDTKPVYPICSDLGSNMVLGVAATDVSDRKANFSNFGINCVDVSAPGKKILTTAYLPSDPANNVLIYGSGTSLATPIVSAMAALVKSASPNLSNVELRNVLLRSTDNIDAVNQDNCLGSSCNGFLGKGRINALKALSPLPASEGSLIRESVTGRIYLISGSTKRFISSFVFNQRGFSETSITNEVSNQLAAFPAGPALPPLEGTLIKNETDPTVYVIEQEFKRPLTYLVFITRGYSFANVYTLSSSEVADVLTGEWAAPYDGTMVLIKGDPTVYVMNQGVRRAVTYFIFTQRQLSFAKVISVTQDEFLHIPAPGDSYWLPPLEGTLVKSAASAEVSVIENGTRRPLSYNAFVSRGYKFSSIKILPQAEIEVIAPGSPIL</sequence>
<dbReference type="Pfam" id="PF00082">
    <property type="entry name" value="Peptidase_S8"/>
    <property type="match status" value="1"/>
</dbReference>
<keyword evidence="8" id="KW-0472">Membrane</keyword>
<feature type="domain" description="Peptidase S8/S53" evidence="9">
    <location>
        <begin position="141"/>
        <end position="397"/>
    </location>
</feature>
<dbReference type="PANTHER" id="PTHR43806">
    <property type="entry name" value="PEPTIDASE S8"/>
    <property type="match status" value="1"/>
</dbReference>
<dbReference type="Gene3D" id="3.40.50.200">
    <property type="entry name" value="Peptidase S8/S53 domain"/>
    <property type="match status" value="1"/>
</dbReference>
<keyword evidence="8" id="KW-0812">Transmembrane</keyword>
<evidence type="ECO:0000313" key="10">
    <source>
        <dbReference type="EMBL" id="OGE81201.1"/>
    </source>
</evidence>
<protein>
    <recommendedName>
        <fullName evidence="9">Peptidase S8/S53 domain-containing protein</fullName>
    </recommendedName>
</protein>
<evidence type="ECO:0000256" key="2">
    <source>
        <dbReference type="ARBA" id="ARBA00022670"/>
    </source>
</evidence>
<dbReference type="GO" id="GO:0004252">
    <property type="term" value="F:serine-type endopeptidase activity"/>
    <property type="evidence" value="ECO:0007669"/>
    <property type="project" value="UniProtKB-UniRule"/>
</dbReference>
<dbReference type="InterPro" id="IPR022398">
    <property type="entry name" value="Peptidase_S8_His-AS"/>
</dbReference>
<name>A0A1F5NU50_9BACT</name>
<keyword evidence="4 6" id="KW-0720">Serine protease</keyword>
<evidence type="ECO:0000256" key="4">
    <source>
        <dbReference type="ARBA" id="ARBA00022825"/>
    </source>
</evidence>
<dbReference type="STRING" id="1817825.A2720_01530"/>
<dbReference type="PANTHER" id="PTHR43806:SF11">
    <property type="entry name" value="CEREVISIN-RELATED"/>
    <property type="match status" value="1"/>
</dbReference>
<evidence type="ECO:0000256" key="3">
    <source>
        <dbReference type="ARBA" id="ARBA00022801"/>
    </source>
</evidence>
<keyword evidence="8" id="KW-1133">Transmembrane helix</keyword>
<dbReference type="PRINTS" id="PR00723">
    <property type="entry name" value="SUBTILISIN"/>
</dbReference>
<evidence type="ECO:0000256" key="6">
    <source>
        <dbReference type="PROSITE-ProRule" id="PRU01240"/>
    </source>
</evidence>
<feature type="transmembrane region" description="Helical" evidence="8">
    <location>
        <begin position="12"/>
        <end position="30"/>
    </location>
</feature>
<evidence type="ECO:0000256" key="5">
    <source>
        <dbReference type="PIRSR" id="PIRSR615500-1"/>
    </source>
</evidence>
<evidence type="ECO:0000313" key="11">
    <source>
        <dbReference type="Proteomes" id="UP000178892"/>
    </source>
</evidence>
<evidence type="ECO:0000256" key="1">
    <source>
        <dbReference type="ARBA" id="ARBA00011073"/>
    </source>
</evidence>